<reference evidence="2" key="2">
    <citation type="journal article" date="2023" name="IMA Fungus">
        <title>Comparative genomic study of the Penicillium genus elucidates a diverse pangenome and 15 lateral gene transfer events.</title>
        <authorList>
            <person name="Petersen C."/>
            <person name="Sorensen T."/>
            <person name="Nielsen M.R."/>
            <person name="Sondergaard T.E."/>
            <person name="Sorensen J.L."/>
            <person name="Fitzpatrick D.A."/>
            <person name="Frisvad J.C."/>
            <person name="Nielsen K.L."/>
        </authorList>
    </citation>
    <scope>NUCLEOTIDE SEQUENCE</scope>
    <source>
        <strain evidence="2">IBT 30069</strain>
    </source>
</reference>
<gene>
    <name evidence="2" type="ORF">N7456_006976</name>
</gene>
<proteinExistence type="predicted"/>
<sequence length="235" mass="26964">MDELIARTGIKSLDEPAKRPLLLASLLENQSSTGQINQAQEMFARDLDWSGLPRKARQRRLNGEASRHHRNRHKLQDRDVVELDQCHEDLPYGQLSLNPSPGKTHVKAQESDTENQTRSEPIIPFLNEFPDVEEFNQLISRFVHQHSPRKQDKLFIDAKMARDIKNVLSKPSDTTIESSQFRFWVRQSFTLQRVNPETAECSTLIYHKGKPVAVLEKLFEIISIHGFLSISSANS</sequence>
<name>A0A9W9FIW1_9EURO</name>
<feature type="region of interest" description="Disordered" evidence="1">
    <location>
        <begin position="91"/>
        <end position="118"/>
    </location>
</feature>
<feature type="region of interest" description="Disordered" evidence="1">
    <location>
        <begin position="57"/>
        <end position="76"/>
    </location>
</feature>
<keyword evidence="3" id="KW-1185">Reference proteome</keyword>
<dbReference type="OrthoDB" id="2499658at2759"/>
<reference evidence="2" key="1">
    <citation type="submission" date="2022-11" db="EMBL/GenBank/DDBJ databases">
        <authorList>
            <person name="Petersen C."/>
        </authorList>
    </citation>
    <scope>NUCLEOTIDE SEQUENCE</scope>
    <source>
        <strain evidence="2">IBT 30069</strain>
    </source>
</reference>
<dbReference type="AlphaFoldDB" id="A0A9W9FIW1"/>
<accession>A0A9W9FIW1</accession>
<dbReference type="Proteomes" id="UP001149165">
    <property type="component" value="Unassembled WGS sequence"/>
</dbReference>
<dbReference type="EMBL" id="JAPQKH010000004">
    <property type="protein sequence ID" value="KAJ5100924.1"/>
    <property type="molecule type" value="Genomic_DNA"/>
</dbReference>
<evidence type="ECO:0000313" key="3">
    <source>
        <dbReference type="Proteomes" id="UP001149165"/>
    </source>
</evidence>
<comment type="caution">
    <text evidence="2">The sequence shown here is derived from an EMBL/GenBank/DDBJ whole genome shotgun (WGS) entry which is preliminary data.</text>
</comment>
<organism evidence="2 3">
    <name type="scientific">Penicillium angulare</name>
    <dbReference type="NCBI Taxonomy" id="116970"/>
    <lineage>
        <taxon>Eukaryota</taxon>
        <taxon>Fungi</taxon>
        <taxon>Dikarya</taxon>
        <taxon>Ascomycota</taxon>
        <taxon>Pezizomycotina</taxon>
        <taxon>Eurotiomycetes</taxon>
        <taxon>Eurotiomycetidae</taxon>
        <taxon>Eurotiales</taxon>
        <taxon>Aspergillaceae</taxon>
        <taxon>Penicillium</taxon>
    </lineage>
</organism>
<evidence type="ECO:0000256" key="1">
    <source>
        <dbReference type="SAM" id="MobiDB-lite"/>
    </source>
</evidence>
<protein>
    <submittedName>
        <fullName evidence="2">Uncharacterized protein</fullName>
    </submittedName>
</protein>
<evidence type="ECO:0000313" key="2">
    <source>
        <dbReference type="EMBL" id="KAJ5100924.1"/>
    </source>
</evidence>